<dbReference type="EMBL" id="FNXT01001125">
    <property type="protein sequence ID" value="SZX72288.1"/>
    <property type="molecule type" value="Genomic_DNA"/>
</dbReference>
<reference evidence="2 4" key="1">
    <citation type="submission" date="2016-10" db="EMBL/GenBank/DDBJ databases">
        <authorList>
            <person name="Cai Z."/>
        </authorList>
    </citation>
    <scope>NUCLEOTIDE SEQUENCE [LARGE SCALE GENOMIC DNA]</scope>
</reference>
<feature type="region of interest" description="Disordered" evidence="1">
    <location>
        <begin position="1"/>
        <end position="20"/>
    </location>
</feature>
<dbReference type="EMBL" id="FNXT01001327">
    <property type="protein sequence ID" value="SZX78662.1"/>
    <property type="molecule type" value="Genomic_DNA"/>
</dbReference>
<evidence type="ECO:0000313" key="3">
    <source>
        <dbReference type="EMBL" id="SZX78662.1"/>
    </source>
</evidence>
<gene>
    <name evidence="2" type="ORF">BQ4739_LOCUS12478</name>
    <name evidence="3" type="ORF">BQ4739_LOCUS18980</name>
</gene>
<sequence length="142" mass="14803">MMPGPSSSSLQDNHSNSSNDAAPDLAAVYLQQRSRWLQQLLQLQALRRANRAAVDCNVAMPATGKQHAVYGPQPQPNQDMLLARESAAVQVLMRVGEVALDIATSRLVSGENDTLANSALAAAEAAVAAVKARVAAAAAASE</sequence>
<evidence type="ECO:0000313" key="4">
    <source>
        <dbReference type="Proteomes" id="UP000256970"/>
    </source>
</evidence>
<organism evidence="2 4">
    <name type="scientific">Tetradesmus obliquus</name>
    <name type="common">Green alga</name>
    <name type="synonym">Acutodesmus obliquus</name>
    <dbReference type="NCBI Taxonomy" id="3088"/>
    <lineage>
        <taxon>Eukaryota</taxon>
        <taxon>Viridiplantae</taxon>
        <taxon>Chlorophyta</taxon>
        <taxon>core chlorophytes</taxon>
        <taxon>Chlorophyceae</taxon>
        <taxon>CS clade</taxon>
        <taxon>Sphaeropleales</taxon>
        <taxon>Scenedesmaceae</taxon>
        <taxon>Tetradesmus</taxon>
    </lineage>
</organism>
<dbReference type="AlphaFoldDB" id="A0A383W3P4"/>
<accession>A0A383W3P4</accession>
<keyword evidence="4" id="KW-1185">Reference proteome</keyword>
<feature type="compositionally biased region" description="Low complexity" evidence="1">
    <location>
        <begin position="1"/>
        <end position="19"/>
    </location>
</feature>
<evidence type="ECO:0000256" key="1">
    <source>
        <dbReference type="SAM" id="MobiDB-lite"/>
    </source>
</evidence>
<dbReference type="Proteomes" id="UP000256970">
    <property type="component" value="Unassembled WGS sequence"/>
</dbReference>
<proteinExistence type="predicted"/>
<protein>
    <submittedName>
        <fullName evidence="2">Uncharacterized protein</fullName>
    </submittedName>
</protein>
<name>A0A383W3P4_TETOB</name>
<evidence type="ECO:0000313" key="2">
    <source>
        <dbReference type="EMBL" id="SZX72288.1"/>
    </source>
</evidence>